<feature type="transmembrane region" description="Helical" evidence="1">
    <location>
        <begin position="166"/>
        <end position="192"/>
    </location>
</feature>
<dbReference type="OrthoDB" id="6064988at2"/>
<dbReference type="Pfam" id="PF20604">
    <property type="entry name" value="DUF6798"/>
    <property type="match status" value="1"/>
</dbReference>
<keyword evidence="4" id="KW-1185">Reference proteome</keyword>
<feature type="transmembrane region" description="Helical" evidence="1">
    <location>
        <begin position="141"/>
        <end position="159"/>
    </location>
</feature>
<evidence type="ECO:0000259" key="2">
    <source>
        <dbReference type="Pfam" id="PF20604"/>
    </source>
</evidence>
<name>A0A317MWE0_9GAMM</name>
<keyword evidence="1" id="KW-0812">Transmembrane</keyword>
<organism evidence="3 4">
    <name type="scientific">Plasticicumulans acidivorans</name>
    <dbReference type="NCBI Taxonomy" id="886464"/>
    <lineage>
        <taxon>Bacteria</taxon>
        <taxon>Pseudomonadati</taxon>
        <taxon>Pseudomonadota</taxon>
        <taxon>Gammaproteobacteria</taxon>
        <taxon>Candidatus Competibacteraceae</taxon>
        <taxon>Plasticicumulans</taxon>
    </lineage>
</organism>
<feature type="transmembrane region" description="Helical" evidence="1">
    <location>
        <begin position="352"/>
        <end position="368"/>
    </location>
</feature>
<feature type="transmembrane region" description="Helical" evidence="1">
    <location>
        <begin position="322"/>
        <end position="340"/>
    </location>
</feature>
<proteinExistence type="predicted"/>
<feature type="transmembrane region" description="Helical" evidence="1">
    <location>
        <begin position="109"/>
        <end position="129"/>
    </location>
</feature>
<dbReference type="RefSeq" id="WP_110018340.1">
    <property type="nucleotide sequence ID" value="NZ_QGTJ01000004.1"/>
</dbReference>
<evidence type="ECO:0000313" key="4">
    <source>
        <dbReference type="Proteomes" id="UP000246569"/>
    </source>
</evidence>
<protein>
    <recommendedName>
        <fullName evidence="2">DUF6798 domain-containing protein</fullName>
    </recommendedName>
</protein>
<dbReference type="InterPro" id="IPR046477">
    <property type="entry name" value="DUF6798"/>
</dbReference>
<keyword evidence="1" id="KW-1133">Transmembrane helix</keyword>
<feature type="transmembrane region" description="Helical" evidence="1">
    <location>
        <begin position="82"/>
        <end position="102"/>
    </location>
</feature>
<dbReference type="EMBL" id="QGTJ01000004">
    <property type="protein sequence ID" value="PWV62526.1"/>
    <property type="molecule type" value="Genomic_DNA"/>
</dbReference>
<sequence length="521" mass="56499">MTRRAAPLSAGLAVPFALLAVWLSGGVQIGAGNHAGLLPVVRRLLDPGYLPGDFGIELRLYHHRVFAHLLAWAVEVFGETGGFVVLTLLGMLLLMLALWRLARAGGLGAAGYALLAALLATATAFVGRGMEINDFLGNGPIMPPTFSHAAVLMSLTALLERRPVAALAWTGVVGLLHLQVAAVWLCVLLPLLLAGSPRPNARQWLGGLALLLLCAAPALLDLWRLARGGLVGGSGNALADIAFRMPHHFELRGARHALWPLAYGVLLAVLWRRLRRQQDALAAVYATLFTVCALLGALALLHFADYHLLRWGRIAQLQFIRLSPLLSVLGGLGLVFVLQRWFTARWPARREALLWALCLAVLLPKVFAEWREYRFAHVGVVRFAESSAEWIAVCDWVREHTLAAERFLTPPGHAAFVALAERSNVAEIKVNPDGGRGMPEWQQRLRALSGGEPLPDRHDFGANAVALDAAYQRLSAAQLRALAQRYQARYAILLPSMPAPGTVIYDAGGYRVLDFAASSSP</sequence>
<feature type="domain" description="DUF6798" evidence="2">
    <location>
        <begin position="388"/>
        <end position="447"/>
    </location>
</feature>
<feature type="transmembrane region" description="Helical" evidence="1">
    <location>
        <begin position="280"/>
        <end position="301"/>
    </location>
</feature>
<keyword evidence="1" id="KW-0472">Membrane</keyword>
<evidence type="ECO:0000256" key="1">
    <source>
        <dbReference type="SAM" id="Phobius"/>
    </source>
</evidence>
<gene>
    <name evidence="3" type="ORF">C7443_104322</name>
</gene>
<reference evidence="3 4" key="1">
    <citation type="submission" date="2018-05" db="EMBL/GenBank/DDBJ databases">
        <title>Genomic Encyclopedia of Type Strains, Phase IV (KMG-IV): sequencing the most valuable type-strain genomes for metagenomic binning, comparative biology and taxonomic classification.</title>
        <authorList>
            <person name="Goeker M."/>
        </authorList>
    </citation>
    <scope>NUCLEOTIDE SEQUENCE [LARGE SCALE GENOMIC DNA]</scope>
    <source>
        <strain evidence="3 4">DSM 23606</strain>
    </source>
</reference>
<evidence type="ECO:0000313" key="3">
    <source>
        <dbReference type="EMBL" id="PWV62526.1"/>
    </source>
</evidence>
<dbReference type="AlphaFoldDB" id="A0A317MWE0"/>
<feature type="transmembrane region" description="Helical" evidence="1">
    <location>
        <begin position="204"/>
        <end position="223"/>
    </location>
</feature>
<dbReference type="Proteomes" id="UP000246569">
    <property type="component" value="Unassembled WGS sequence"/>
</dbReference>
<accession>A0A317MWE0</accession>
<comment type="caution">
    <text evidence="3">The sequence shown here is derived from an EMBL/GenBank/DDBJ whole genome shotgun (WGS) entry which is preliminary data.</text>
</comment>